<dbReference type="EMBL" id="JAFIMU010000017">
    <property type="protein sequence ID" value="MBN8233427.1"/>
    <property type="molecule type" value="Genomic_DNA"/>
</dbReference>
<evidence type="ECO:0000313" key="2">
    <source>
        <dbReference type="Proteomes" id="UP000664052"/>
    </source>
</evidence>
<organism evidence="1 2">
    <name type="scientific">Corallococcus macrosporus</name>
    <dbReference type="NCBI Taxonomy" id="35"/>
    <lineage>
        <taxon>Bacteria</taxon>
        <taxon>Pseudomonadati</taxon>
        <taxon>Myxococcota</taxon>
        <taxon>Myxococcia</taxon>
        <taxon>Myxococcales</taxon>
        <taxon>Cystobacterineae</taxon>
        <taxon>Myxococcaceae</taxon>
        <taxon>Corallococcus</taxon>
    </lineage>
</organism>
<gene>
    <name evidence="1" type="ORF">JYK02_38505</name>
</gene>
<sequence>MFRLLSRTALPLLACALSITGCDSVPKPEGECRGAYGAQSVVWPIDENSVMSGFLPFDGTQGTQLHLAYVADGAPELASFGVDIHIPGEPTVAGAPWTVELLRQGDALVSQDTSRVSEWGAFTDLGRDGFSSVTGVPVEGTLTLDRLIQGDGQAQGRFVYRYETGGELTCTFNITDRLYFDDSDWDSGGGGGGDDDDD</sequence>
<dbReference type="RefSeq" id="WP_207057950.1">
    <property type="nucleotide sequence ID" value="NZ_JAFIMU010000017.1"/>
</dbReference>
<protein>
    <recommendedName>
        <fullName evidence="3">Lipoprotein</fullName>
    </recommendedName>
</protein>
<evidence type="ECO:0000313" key="1">
    <source>
        <dbReference type="EMBL" id="MBN8233427.1"/>
    </source>
</evidence>
<name>A0ABS3DQ17_9BACT</name>
<proteinExistence type="predicted"/>
<keyword evidence="2" id="KW-1185">Reference proteome</keyword>
<dbReference type="Proteomes" id="UP000664052">
    <property type="component" value="Unassembled WGS sequence"/>
</dbReference>
<reference evidence="1 2" key="1">
    <citation type="submission" date="2021-02" db="EMBL/GenBank/DDBJ databases">
        <title>De Novo genome assembly of isolated myxobacteria.</title>
        <authorList>
            <person name="Stevens D.C."/>
        </authorList>
    </citation>
    <scope>NUCLEOTIDE SEQUENCE [LARGE SCALE GENOMIC DNA]</scope>
    <source>
        <strain evidence="1 2">ATCC 29039</strain>
    </source>
</reference>
<evidence type="ECO:0008006" key="3">
    <source>
        <dbReference type="Google" id="ProtNLM"/>
    </source>
</evidence>
<comment type="caution">
    <text evidence="1">The sequence shown here is derived from an EMBL/GenBank/DDBJ whole genome shotgun (WGS) entry which is preliminary data.</text>
</comment>
<accession>A0ABS3DQ17</accession>
<dbReference type="PROSITE" id="PS51257">
    <property type="entry name" value="PROKAR_LIPOPROTEIN"/>
    <property type="match status" value="1"/>
</dbReference>